<dbReference type="Proteomes" id="UP000199675">
    <property type="component" value="Unassembled WGS sequence"/>
</dbReference>
<name>A0A1H2S951_9GAMM</name>
<dbReference type="STRING" id="488533.SAMN04487960_10263"/>
<dbReference type="PANTHER" id="PTHR39456">
    <property type="entry name" value="METAL-DEPENDENT HYDROLASE"/>
    <property type="match status" value="1"/>
</dbReference>
<dbReference type="GO" id="GO:0016787">
    <property type="term" value="F:hydrolase activity"/>
    <property type="evidence" value="ECO:0007669"/>
    <property type="project" value="UniProtKB-KW"/>
</dbReference>
<dbReference type="RefSeq" id="WP_091811436.1">
    <property type="nucleotide sequence ID" value="NZ_FNNE01000002.1"/>
</dbReference>
<dbReference type="InterPro" id="IPR016516">
    <property type="entry name" value="UCP07580"/>
</dbReference>
<dbReference type="EMBL" id="FNNE01000002">
    <property type="protein sequence ID" value="SDW28172.1"/>
    <property type="molecule type" value="Genomic_DNA"/>
</dbReference>
<accession>A0A1H2S951</accession>
<gene>
    <name evidence="1" type="ORF">SAMN04487960_10263</name>
</gene>
<dbReference type="PROSITE" id="PS51257">
    <property type="entry name" value="PROKAR_LIPOPROTEIN"/>
    <property type="match status" value="1"/>
</dbReference>
<keyword evidence="2" id="KW-1185">Reference proteome</keyword>
<dbReference type="OrthoDB" id="5727566at2"/>
<evidence type="ECO:0000313" key="2">
    <source>
        <dbReference type="Proteomes" id="UP000199675"/>
    </source>
</evidence>
<dbReference type="Pfam" id="PF10118">
    <property type="entry name" value="Metal_hydrol"/>
    <property type="match status" value="1"/>
</dbReference>
<organism evidence="1 2">
    <name type="scientific">Marinobacter mobilis</name>
    <dbReference type="NCBI Taxonomy" id="488533"/>
    <lineage>
        <taxon>Bacteria</taxon>
        <taxon>Pseudomonadati</taxon>
        <taxon>Pseudomonadota</taxon>
        <taxon>Gammaproteobacteria</taxon>
        <taxon>Pseudomonadales</taxon>
        <taxon>Marinobacteraceae</taxon>
        <taxon>Marinobacter</taxon>
    </lineage>
</organism>
<proteinExistence type="predicted"/>
<keyword evidence="1" id="KW-0378">Hydrolase</keyword>
<dbReference type="PANTHER" id="PTHR39456:SF1">
    <property type="entry name" value="METAL-DEPENDENT HYDROLASE"/>
    <property type="match status" value="1"/>
</dbReference>
<protein>
    <submittedName>
        <fullName evidence="1">Predicted metal-dependent hydrolase</fullName>
    </submittedName>
</protein>
<reference evidence="1 2" key="1">
    <citation type="submission" date="2016-10" db="EMBL/GenBank/DDBJ databases">
        <authorList>
            <person name="de Groot N.N."/>
        </authorList>
    </citation>
    <scope>NUCLEOTIDE SEQUENCE [LARGE SCALE GENOMIC DNA]</scope>
    <source>
        <strain evidence="1 2">CGMCC 1.7059</strain>
    </source>
</reference>
<evidence type="ECO:0000313" key="1">
    <source>
        <dbReference type="EMBL" id="SDW28172.1"/>
    </source>
</evidence>
<dbReference type="AlphaFoldDB" id="A0A1H2S951"/>
<sequence>MTPLKLSFSLNVVCVVFLIGLMSGCTGEKDVAESDTDADTRDQGERPEVNLSAADKVCDLLSAPINIQPIEGIRGREIVDSISTMLKTAQLSDAELLASTVCLEHITAIMGEWLLANGQVATLAPDVFCDLILWHAVEELEHKSVAFDVYIQCVGDRELLRRVMVFTFLSFCFGLLRLQCRLLWWERKLPSFRDIRGTFKFNFGKSGVIRHVLAPYLKFFSKDFHPNNSDESHLIRQWMRDYPELAEAVLK</sequence>